<accession>A0ABY5PDM4</accession>
<gene>
    <name evidence="1" type="ORF">LRS13_19035</name>
</gene>
<evidence type="ECO:0000313" key="1">
    <source>
        <dbReference type="EMBL" id="UUY02760.1"/>
    </source>
</evidence>
<protein>
    <submittedName>
        <fullName evidence="1">Uncharacterized protein</fullName>
    </submittedName>
</protein>
<sequence length="84" mass="9587">MDVAAGAGHDLDLRADEFARDLRVQSRILRRSGVAQVLEPRDQLVGARIEERELLLEADREVAGRREDLARVVQIDRQERGQVR</sequence>
<reference evidence="2" key="1">
    <citation type="submission" date="2021-11" db="EMBL/GenBank/DDBJ databases">
        <title>Cultivation dependent microbiological survey of springs from the worlds oldest radium mine currently devoted to the extraction of radon-saturated water.</title>
        <authorList>
            <person name="Kapinusova G."/>
            <person name="Smrhova T."/>
            <person name="Strejcek M."/>
            <person name="Suman J."/>
            <person name="Jani K."/>
            <person name="Pajer P."/>
            <person name="Uhlik O."/>
        </authorList>
    </citation>
    <scope>NUCLEOTIDE SEQUENCE [LARGE SCALE GENOMIC DNA]</scope>
    <source>
        <strain evidence="2">J379</strain>
    </source>
</reference>
<organism evidence="1 2">
    <name type="scientific">Svornostia abyssi</name>
    <dbReference type="NCBI Taxonomy" id="2898438"/>
    <lineage>
        <taxon>Bacteria</taxon>
        <taxon>Bacillati</taxon>
        <taxon>Actinomycetota</taxon>
        <taxon>Thermoleophilia</taxon>
        <taxon>Solirubrobacterales</taxon>
        <taxon>Baekduiaceae</taxon>
        <taxon>Svornostia</taxon>
    </lineage>
</organism>
<evidence type="ECO:0000313" key="2">
    <source>
        <dbReference type="Proteomes" id="UP001058860"/>
    </source>
</evidence>
<name>A0ABY5PDM4_9ACTN</name>
<keyword evidence="2" id="KW-1185">Reference proteome</keyword>
<dbReference type="EMBL" id="CP088295">
    <property type="protein sequence ID" value="UUY02760.1"/>
    <property type="molecule type" value="Genomic_DNA"/>
</dbReference>
<proteinExistence type="predicted"/>
<dbReference type="RefSeq" id="WP_353863283.1">
    <property type="nucleotide sequence ID" value="NZ_CP088295.1"/>
</dbReference>
<dbReference type="Proteomes" id="UP001058860">
    <property type="component" value="Chromosome"/>
</dbReference>